<dbReference type="Pfam" id="PF24664">
    <property type="entry name" value="Monjiviricetes_fusion"/>
    <property type="match status" value="1"/>
</dbReference>
<evidence type="ECO:0000256" key="1">
    <source>
        <dbReference type="SAM" id="MobiDB-lite"/>
    </source>
</evidence>
<feature type="region of interest" description="Disordered" evidence="1">
    <location>
        <begin position="50"/>
        <end position="77"/>
    </location>
</feature>
<feature type="region of interest" description="Disordered" evidence="1">
    <location>
        <begin position="1"/>
        <end position="33"/>
    </location>
</feature>
<name>A0A6H5I1J6_9HYME</name>
<dbReference type="Proteomes" id="UP000479190">
    <property type="component" value="Unassembled WGS sequence"/>
</dbReference>
<evidence type="ECO:0000313" key="2">
    <source>
        <dbReference type="EMBL" id="CAB0031899.1"/>
    </source>
</evidence>
<feature type="compositionally biased region" description="Basic and acidic residues" evidence="1">
    <location>
        <begin position="65"/>
        <end position="77"/>
    </location>
</feature>
<gene>
    <name evidence="2" type="ORF">TBRA_LOCUS3855</name>
</gene>
<feature type="compositionally biased region" description="Polar residues" evidence="1">
    <location>
        <begin position="50"/>
        <end position="64"/>
    </location>
</feature>
<dbReference type="EMBL" id="CADCXV010000659">
    <property type="protein sequence ID" value="CAB0031899.1"/>
    <property type="molecule type" value="Genomic_DNA"/>
</dbReference>
<accession>A0A6H5I1J6</accession>
<dbReference type="AlphaFoldDB" id="A0A6H5I1J6"/>
<proteinExistence type="predicted"/>
<keyword evidence="3" id="KW-1185">Reference proteome</keyword>
<sequence>MESNQRRENVPSPCRVKKTPSNNKSIDNHPTPKVASVKYINWRDNDYNNYQVRSNLPPNRQSIHNSDKEEARRESRARTNKALLTLTLPEENLRFLLFIPKHRPIRHVLADFRRFGPIVNLTILPDRGQWDTLEKNSTTTRSVVLAGKLDKDSHCESGDNYDDPYGTFTDVLVTGYVSIGIYDYDIKLNLESDKVFMQDGTPCNAKASHCISGEGGNVFWDTLPRADMRCK</sequence>
<evidence type="ECO:0000313" key="3">
    <source>
        <dbReference type="Proteomes" id="UP000479190"/>
    </source>
</evidence>
<organism evidence="2 3">
    <name type="scientific">Trichogramma brassicae</name>
    <dbReference type="NCBI Taxonomy" id="86971"/>
    <lineage>
        <taxon>Eukaryota</taxon>
        <taxon>Metazoa</taxon>
        <taxon>Ecdysozoa</taxon>
        <taxon>Arthropoda</taxon>
        <taxon>Hexapoda</taxon>
        <taxon>Insecta</taxon>
        <taxon>Pterygota</taxon>
        <taxon>Neoptera</taxon>
        <taxon>Endopterygota</taxon>
        <taxon>Hymenoptera</taxon>
        <taxon>Apocrita</taxon>
        <taxon>Proctotrupomorpha</taxon>
        <taxon>Chalcidoidea</taxon>
        <taxon>Trichogrammatidae</taxon>
        <taxon>Trichogramma</taxon>
    </lineage>
</organism>
<reference evidence="2 3" key="1">
    <citation type="submission" date="2020-02" db="EMBL/GenBank/DDBJ databases">
        <authorList>
            <person name="Ferguson B K."/>
        </authorList>
    </citation>
    <scope>NUCLEOTIDE SEQUENCE [LARGE SCALE GENOMIC DNA]</scope>
</reference>
<protein>
    <submittedName>
        <fullName evidence="2">Uncharacterized protein</fullName>
    </submittedName>
</protein>